<dbReference type="OrthoDB" id="271881at2759"/>
<dbReference type="Pfam" id="PF10644">
    <property type="entry name" value="Misat_Tub_SegII"/>
    <property type="match status" value="1"/>
</dbReference>
<evidence type="ECO:0000259" key="8">
    <source>
        <dbReference type="Pfam" id="PF14881"/>
    </source>
</evidence>
<evidence type="ECO:0000256" key="5">
    <source>
        <dbReference type="ARBA" id="ARBA00022030"/>
    </source>
</evidence>
<evidence type="ECO:0000259" key="7">
    <source>
        <dbReference type="Pfam" id="PF10644"/>
    </source>
</evidence>
<dbReference type="InterPro" id="IPR019605">
    <property type="entry name" value="Misato_II_tubulin-like"/>
</dbReference>
<dbReference type="GO" id="GO:0005739">
    <property type="term" value="C:mitochondrion"/>
    <property type="evidence" value="ECO:0007669"/>
    <property type="project" value="UniProtKB-SubCell"/>
</dbReference>
<feature type="domain" description="Misato Segment II tubulin-like" evidence="7">
    <location>
        <begin position="4"/>
        <end position="129"/>
    </location>
</feature>
<evidence type="ECO:0000313" key="9">
    <source>
        <dbReference type="EMBL" id="OEJ83043.1"/>
    </source>
</evidence>
<evidence type="ECO:0000256" key="6">
    <source>
        <dbReference type="ARBA" id="ARBA00023128"/>
    </source>
</evidence>
<dbReference type="AlphaFoldDB" id="A0A1E5R935"/>
<dbReference type="STRING" id="56408.A0A1E5R935"/>
<protein>
    <recommendedName>
        <fullName evidence="4">Protein DML1</fullName>
    </recommendedName>
    <alternativeName>
        <fullName evidence="5">Protein dml1</fullName>
    </alternativeName>
</protein>
<evidence type="ECO:0000256" key="3">
    <source>
        <dbReference type="ARBA" id="ARBA00008507"/>
    </source>
</evidence>
<evidence type="ECO:0000256" key="2">
    <source>
        <dbReference type="ARBA" id="ARBA00004173"/>
    </source>
</evidence>
<dbReference type="InterPro" id="IPR036525">
    <property type="entry name" value="Tubulin/FtsZ_GTPase_sf"/>
</dbReference>
<dbReference type="InterPro" id="IPR049942">
    <property type="entry name" value="DML1/Misato"/>
</dbReference>
<dbReference type="PANTHER" id="PTHR13391:SF0">
    <property type="entry name" value="PROTEIN MISATO HOMOLOG 1"/>
    <property type="match status" value="1"/>
</dbReference>
<evidence type="ECO:0000256" key="4">
    <source>
        <dbReference type="ARBA" id="ARBA00014097"/>
    </source>
</evidence>
<comment type="similarity">
    <text evidence="3">Belongs to the misato family.</text>
</comment>
<dbReference type="PANTHER" id="PTHR13391">
    <property type="entry name" value="MITOCHONDRIAL DISTRIBUTION REGULATOR MISATO"/>
    <property type="match status" value="1"/>
</dbReference>
<proteinExistence type="inferred from homology"/>
<reference evidence="10" key="1">
    <citation type="journal article" date="2016" name="Genome Announc.">
        <title>Genome sequences of three species of Hanseniaspora isolated from spontaneous wine fermentations.</title>
        <authorList>
            <person name="Sternes P.R."/>
            <person name="Lee D."/>
            <person name="Kutyna D.R."/>
            <person name="Borneman A.R."/>
        </authorList>
    </citation>
    <scope>NUCLEOTIDE SEQUENCE [LARGE SCALE GENOMIC DNA]</scope>
    <source>
        <strain evidence="10">AWRI3579</strain>
    </source>
</reference>
<evidence type="ECO:0000313" key="10">
    <source>
        <dbReference type="Proteomes" id="UP000095728"/>
    </source>
</evidence>
<evidence type="ECO:0000256" key="1">
    <source>
        <dbReference type="ARBA" id="ARBA00003757"/>
    </source>
</evidence>
<organism evidence="9 10">
    <name type="scientific">Hanseniaspora osmophila</name>
    <dbReference type="NCBI Taxonomy" id="56408"/>
    <lineage>
        <taxon>Eukaryota</taxon>
        <taxon>Fungi</taxon>
        <taxon>Dikarya</taxon>
        <taxon>Ascomycota</taxon>
        <taxon>Saccharomycotina</taxon>
        <taxon>Saccharomycetes</taxon>
        <taxon>Saccharomycodales</taxon>
        <taxon>Saccharomycodaceae</taxon>
        <taxon>Hanseniaspora</taxon>
    </lineage>
</organism>
<comment type="caution">
    <text evidence="9">The sequence shown here is derived from an EMBL/GenBank/DDBJ whole genome shotgun (WGS) entry which is preliminary data.</text>
</comment>
<dbReference type="InterPro" id="IPR029209">
    <property type="entry name" value="DML1/Misato_tubulin"/>
</dbReference>
<name>A0A1E5R935_9ASCO</name>
<keyword evidence="10" id="KW-1185">Reference proteome</keyword>
<sequence length="538" mass="61367">MGNEIFNIGISHRSNHLLTQFYNLQESLLYAKTAGGLRKNEPSVYLSTKIDKINKLVDYTPRCLLWDAKNGNGSLGKYQYAATSTHDYFFHDNKINGKDQASWGDPGVSVEVQAHTRIPKSIFQNNLDQGIAQPSSEDLNGNTMDNFQYWSDYNKLIYHPQTLFSCQDWYHDEGSASGIPTNVSLSSNTALGKGKSEGPSDSSFITHFIHSQAGIEEYHKLSSDLWDSNLHYWLEQSDNLNHINIVSEFDTAWGALSNELLKSLKEEMPKISIFQFSLANIQPATSNGLLNIITNTLQCLENIDLLFPLYNEDSTKSLYDQTSQQAVLFETIASLFDNTELATKTVKQPHDLTNMLTLDSPERKIITNITSNVTQFDQVLTQEHGFFSKFALPTSFKPWKLKKIKSHVFHECEIYRVDNPEKVDKRDLSQDSVFTYDLDRSHINTFFTEPSKEILGLHSLNLKIQNDPMVNILKYWESVLSSPFIRKTMMQFPTSDIASPEDIDELVEKIEILKSTYLLKNQYSLYDSDDTSDEDDDN</sequence>
<feature type="domain" description="DML1/Misato tubulin" evidence="8">
    <location>
        <begin position="208"/>
        <end position="332"/>
    </location>
</feature>
<comment type="subcellular location">
    <subcellularLocation>
        <location evidence="2">Mitochondrion</location>
    </subcellularLocation>
</comment>
<dbReference type="GO" id="GO:0007005">
    <property type="term" value="P:mitochondrion organization"/>
    <property type="evidence" value="ECO:0007669"/>
    <property type="project" value="InterPro"/>
</dbReference>
<accession>A0A1E5R935</accession>
<dbReference type="FunCoup" id="A0A1E5R935">
    <property type="interactions" value="76"/>
</dbReference>
<dbReference type="Proteomes" id="UP000095728">
    <property type="component" value="Unassembled WGS sequence"/>
</dbReference>
<keyword evidence="6" id="KW-0496">Mitochondrion</keyword>
<dbReference type="Gene3D" id="3.40.50.1440">
    <property type="entry name" value="Tubulin/FtsZ, GTPase domain"/>
    <property type="match status" value="1"/>
</dbReference>
<dbReference type="SUPFAM" id="SSF52490">
    <property type="entry name" value="Tubulin nucleotide-binding domain-like"/>
    <property type="match status" value="1"/>
</dbReference>
<gene>
    <name evidence="9" type="ORF">AWRI3579_g3474</name>
</gene>
<dbReference type="Pfam" id="PF14881">
    <property type="entry name" value="Tubulin_3"/>
    <property type="match status" value="1"/>
</dbReference>
<dbReference type="EMBL" id="LPNM01000009">
    <property type="protein sequence ID" value="OEJ83043.1"/>
    <property type="molecule type" value="Genomic_DNA"/>
</dbReference>
<comment type="function">
    <text evidence="1">Involved in the partitioning of the mitochondrial organelle and mitochondrial DNA (mtDNA) inheritance.</text>
</comment>
<dbReference type="InParanoid" id="A0A1E5R935"/>